<dbReference type="Gene3D" id="3.90.550.10">
    <property type="entry name" value="Spore Coat Polysaccharide Biosynthesis Protein SpsA, Chain A"/>
    <property type="match status" value="1"/>
</dbReference>
<sequence length="417" mass="49363">MFSYCFEQNKNSQFIHIFSDYQLNNKILFSSLIIIMLITWSIFYVIIPNTTSNTTTNNNNNGIDPFNTNNSLDNKIHIVILFDGDRGLQYLNSLLKSIFYYQNGRFRCDLKACCLSNFCDRFMNDCQTVMNNVSTTYTTVFHFLITSISLNSQLLNLMNTWKLHNMEYHFYSCGNQLTDIWWIQSRHPSGAKPFLKLMITEILPSTINKVIVLDIDILLNTDIIELWNHFDYFKETQSIGIGLEQNPYFQEVMIKLESNWKGYGYNNGVLLLHLSKLRSTNWNHLWLSITRRAIKRQGYLITGEQDILNLILFEFKYILYEIPCEWNIQLSAGSDEQRCPVSWLTYTELKKRNYTTIVKQPKLIHINHHIKPNDINVNYTPTEYIDQSDIILKQWELYDKFVSVYRQYTQLHESCFQ</sequence>
<evidence type="ECO:0000256" key="6">
    <source>
        <dbReference type="ARBA" id="ARBA00023136"/>
    </source>
</evidence>
<dbReference type="WBParaSite" id="SMTH1_95190.1">
    <property type="protein sequence ID" value="SMTH1_95190.1"/>
    <property type="gene ID" value="SMTH1_95190"/>
</dbReference>
<dbReference type="GO" id="GO:0015020">
    <property type="term" value="F:glucuronosyltransferase activity"/>
    <property type="evidence" value="ECO:0007669"/>
    <property type="project" value="TreeGrafter"/>
</dbReference>
<name>A0AA85C2A6_9TREM</name>
<keyword evidence="2 8" id="KW-0812">Transmembrane</keyword>
<dbReference type="PANTHER" id="PTHR12270">
    <property type="entry name" value="GLYCOSYLTRANSFERASE-RELATED"/>
    <property type="match status" value="1"/>
</dbReference>
<evidence type="ECO:0000256" key="8">
    <source>
        <dbReference type="SAM" id="Phobius"/>
    </source>
</evidence>
<accession>A0AA85C2A6</accession>
<dbReference type="GO" id="GO:0000139">
    <property type="term" value="C:Golgi membrane"/>
    <property type="evidence" value="ECO:0007669"/>
    <property type="project" value="UniProtKB-SubCell"/>
</dbReference>
<feature type="transmembrane region" description="Helical" evidence="8">
    <location>
        <begin position="27"/>
        <end position="47"/>
    </location>
</feature>
<evidence type="ECO:0000256" key="7">
    <source>
        <dbReference type="ARBA" id="ARBA00023180"/>
    </source>
</evidence>
<dbReference type="InterPro" id="IPR029044">
    <property type="entry name" value="Nucleotide-diphossugar_trans"/>
</dbReference>
<dbReference type="InterPro" id="IPR002495">
    <property type="entry name" value="Glyco_trans_8"/>
</dbReference>
<reference evidence="10" key="1">
    <citation type="submission" date="2023-11" db="UniProtKB">
        <authorList>
            <consortium name="WormBaseParasite"/>
        </authorList>
    </citation>
    <scope>IDENTIFICATION</scope>
</reference>
<evidence type="ECO:0000256" key="4">
    <source>
        <dbReference type="ARBA" id="ARBA00022989"/>
    </source>
</evidence>
<organism evidence="9 10">
    <name type="scientific">Schistosoma mattheei</name>
    <dbReference type="NCBI Taxonomy" id="31246"/>
    <lineage>
        <taxon>Eukaryota</taxon>
        <taxon>Metazoa</taxon>
        <taxon>Spiralia</taxon>
        <taxon>Lophotrochozoa</taxon>
        <taxon>Platyhelminthes</taxon>
        <taxon>Trematoda</taxon>
        <taxon>Digenea</taxon>
        <taxon>Strigeidida</taxon>
        <taxon>Schistosomatoidea</taxon>
        <taxon>Schistosomatidae</taxon>
        <taxon>Schistosoma</taxon>
    </lineage>
</organism>
<evidence type="ECO:0000313" key="10">
    <source>
        <dbReference type="WBParaSite" id="SMTH1_95190.1"/>
    </source>
</evidence>
<dbReference type="InterPro" id="IPR051292">
    <property type="entry name" value="Xyl/GlcA_transferase"/>
</dbReference>
<dbReference type="Proteomes" id="UP000050791">
    <property type="component" value="Unassembled WGS sequence"/>
</dbReference>
<keyword evidence="3" id="KW-0735">Signal-anchor</keyword>
<evidence type="ECO:0000256" key="2">
    <source>
        <dbReference type="ARBA" id="ARBA00022692"/>
    </source>
</evidence>
<evidence type="ECO:0000256" key="3">
    <source>
        <dbReference type="ARBA" id="ARBA00022968"/>
    </source>
</evidence>
<evidence type="ECO:0000256" key="1">
    <source>
        <dbReference type="ARBA" id="ARBA00004323"/>
    </source>
</evidence>
<keyword evidence="5" id="KW-0333">Golgi apparatus</keyword>
<keyword evidence="4 8" id="KW-1133">Transmembrane helix</keyword>
<dbReference type="Pfam" id="PF01501">
    <property type="entry name" value="Glyco_transf_8"/>
    <property type="match status" value="1"/>
</dbReference>
<dbReference type="GO" id="GO:0042285">
    <property type="term" value="F:xylosyltransferase activity"/>
    <property type="evidence" value="ECO:0007669"/>
    <property type="project" value="TreeGrafter"/>
</dbReference>
<keyword evidence="6 8" id="KW-0472">Membrane</keyword>
<proteinExistence type="predicted"/>
<dbReference type="SUPFAM" id="SSF53448">
    <property type="entry name" value="Nucleotide-diphospho-sugar transferases"/>
    <property type="match status" value="1"/>
</dbReference>
<dbReference type="PANTHER" id="PTHR12270:SF25">
    <property type="entry name" value="GLYCOSYLTRANSFERASE-LIKE PROTEIN LARGE"/>
    <property type="match status" value="1"/>
</dbReference>
<protein>
    <submittedName>
        <fullName evidence="10">Uncharacterized protein</fullName>
    </submittedName>
</protein>
<evidence type="ECO:0000313" key="9">
    <source>
        <dbReference type="Proteomes" id="UP000050791"/>
    </source>
</evidence>
<comment type="subcellular location">
    <subcellularLocation>
        <location evidence="1">Golgi apparatus membrane</location>
        <topology evidence="1">Single-pass type II membrane protein</topology>
    </subcellularLocation>
</comment>
<dbReference type="GO" id="GO:0035269">
    <property type="term" value="P:protein O-linked glycosylation via mannose"/>
    <property type="evidence" value="ECO:0007669"/>
    <property type="project" value="TreeGrafter"/>
</dbReference>
<evidence type="ECO:0000256" key="5">
    <source>
        <dbReference type="ARBA" id="ARBA00023034"/>
    </source>
</evidence>
<keyword evidence="7" id="KW-0325">Glycoprotein</keyword>
<dbReference type="AlphaFoldDB" id="A0AA85C2A6"/>